<feature type="coiled-coil region" evidence="2">
    <location>
        <begin position="612"/>
        <end position="639"/>
    </location>
</feature>
<comment type="caution">
    <text evidence="3">The sequence shown here is derived from an EMBL/GenBank/DDBJ whole genome shotgun (WGS) entry which is preliminary data.</text>
</comment>
<dbReference type="CDD" id="cd00267">
    <property type="entry name" value="ABC_ATPase"/>
    <property type="match status" value="1"/>
</dbReference>
<dbReference type="EMBL" id="WBPB01000027">
    <property type="protein sequence ID" value="KAB2498162.1"/>
    <property type="molecule type" value="Genomic_DNA"/>
</dbReference>
<proteinExistence type="predicted"/>
<dbReference type="PANTHER" id="PTHR45916">
    <property type="entry name" value="STRUCTURAL MAINTENANCE OF CHROMOSOMES PROTEIN 5"/>
    <property type="match status" value="1"/>
</dbReference>
<evidence type="ECO:0008006" key="5">
    <source>
        <dbReference type="Google" id="ProtNLM"/>
    </source>
</evidence>
<evidence type="ECO:0000313" key="4">
    <source>
        <dbReference type="Proteomes" id="UP000477920"/>
    </source>
</evidence>
<accession>A0AB34DBX6</accession>
<gene>
    <name evidence="3" type="ORF">F8158_12815</name>
</gene>
<dbReference type="GO" id="GO:0003697">
    <property type="term" value="F:single-stranded DNA binding"/>
    <property type="evidence" value="ECO:0007669"/>
    <property type="project" value="TreeGrafter"/>
</dbReference>
<dbReference type="Proteomes" id="UP000477920">
    <property type="component" value="Unassembled WGS sequence"/>
</dbReference>
<evidence type="ECO:0000313" key="3">
    <source>
        <dbReference type="EMBL" id="KAB2498162.1"/>
    </source>
</evidence>
<feature type="coiled-coil region" evidence="2">
    <location>
        <begin position="204"/>
        <end position="319"/>
    </location>
</feature>
<feature type="coiled-coil region" evidence="2">
    <location>
        <begin position="663"/>
        <end position="797"/>
    </location>
</feature>
<dbReference type="GO" id="GO:0000724">
    <property type="term" value="P:double-strand break repair via homologous recombination"/>
    <property type="evidence" value="ECO:0007669"/>
    <property type="project" value="TreeGrafter"/>
</dbReference>
<dbReference type="GO" id="GO:0030915">
    <property type="term" value="C:Smc5-Smc6 complex"/>
    <property type="evidence" value="ECO:0007669"/>
    <property type="project" value="TreeGrafter"/>
</dbReference>
<reference evidence="3 4" key="1">
    <citation type="submission" date="2019-10" db="EMBL/GenBank/DDBJ databases">
        <title>Bacillus from the desert of Cuatro Cinegas, Coahuila.</title>
        <authorList>
            <person name="Olmedo-Alvarez G."/>
            <person name="Saldana S."/>
            <person name="Barcelo D."/>
        </authorList>
    </citation>
    <scope>NUCLEOTIDE SEQUENCE [LARGE SCALE GENOMIC DNA]</scope>
    <source>
        <strain evidence="3 4">CH101a_3T</strain>
    </source>
</reference>
<feature type="coiled-coil region" evidence="2">
    <location>
        <begin position="348"/>
        <end position="403"/>
    </location>
</feature>
<dbReference type="InterPro" id="IPR027417">
    <property type="entry name" value="P-loop_NTPase"/>
</dbReference>
<name>A0AB34DBX6_BACCE</name>
<protein>
    <recommendedName>
        <fullName evidence="5">Chromosome segregation protein SMC</fullName>
    </recommendedName>
</protein>
<dbReference type="SUPFAM" id="SSF52540">
    <property type="entry name" value="P-loop containing nucleoside triphosphate hydrolases"/>
    <property type="match status" value="2"/>
</dbReference>
<keyword evidence="1 2" id="KW-0175">Coiled coil</keyword>
<evidence type="ECO:0000256" key="2">
    <source>
        <dbReference type="SAM" id="Coils"/>
    </source>
</evidence>
<feature type="coiled-coil region" evidence="2">
    <location>
        <begin position="860"/>
        <end position="901"/>
    </location>
</feature>
<sequence length="1074" mass="127359">MIPYRISFSGIRDYKPRTISLMGKRDHILISGANGAGKSTLTFCWGAVMASTKVNVEGLRSKNLSDNRVWRAKIELIYENDGFVDAARFVRFTLDLEQEPGHPLKKEYYIAEGDRVDEWEQETRFSSSDKHFNFREYKRMLLQKYKIDPDAFYLIWYQQQDVNQFAVMKPEERFRIFSEMTGIESIQKSWESFKEQERDKEAILQTARNNQIQYKFELERWEKEKNRYEDQQSRIKRGILQYKTALCTLEDHYYTERMKYKDELEDVKENLDEKYEEAQQGEKQFAQLEAELLAKQAEFQSAEKEREIAEERQLQCKKESKDKEREWNAMKEEIKDVTDRVKNIGISEDVVRAEKSSKEQQLQEAEKEKVYTEQLISETSYNLNELRSEVAKLEVQVDNDEAAVVSAKNYIEQYKSSFYMEEKHTKVESMMRQTKDLVETVKKDLQQKYEEKKQLELNRYVSPRQEEGLRYFRREGLQAYPLRDLIELEGDAEFRHEDILNTIKYAIFVESKEFRPPNDLYYVPLPLIVPTESVISLPQYKLRIKEGDNEKLVSVAMKALWWVKQFFTGEQPCIQKNSLIDIRGFRGEQEKTEYILSEKAIMQRLEETGKWIEEHEKQLIQYERDIQTLEEKERKLHDIVYKLRDAEAVLQKAAERTFRIEQLGRKTEEKQRLEQEIQRLYAINQELHTRISRLRERLETLEQYEMIYEELHKEKEKIAHMQKLEQIHRELLDELKRVVEQRDILDETCNRLEIECNKASQKTKQQKQEVEELCAYIQRLEKKKKDVQEHFITTEEKLISIQRENQDANDTYGKLLEQLGWEKQIEEWSEAKALSQKQSAEITLEGALGETVDPLAPENYAKMKEENEKSNAELHNAEQILNELRENIALMRERLETTIQMNAHKIHKKFEQYMEQFHFEGKVEWNMDTNKHGDMRYYLYIKARKKGHRGKMEDISAKGRGGKVGSGVSGGEESLSSLLFALALLQTIEASPGYIILDEYDSALDDSRKEKVFTLFEQELNRKMIIVSPKSHDPNYLQHFSQALTVMHDASVPVSRILQVKRAIEETETVSKDN</sequence>
<evidence type="ECO:0000256" key="1">
    <source>
        <dbReference type="ARBA" id="ARBA00023054"/>
    </source>
</evidence>
<dbReference type="RefSeq" id="WP_151639792.1">
    <property type="nucleotide sequence ID" value="NZ_WBPB01000027.1"/>
</dbReference>
<organism evidence="3 4">
    <name type="scientific">Bacillus cereus</name>
    <dbReference type="NCBI Taxonomy" id="1396"/>
    <lineage>
        <taxon>Bacteria</taxon>
        <taxon>Bacillati</taxon>
        <taxon>Bacillota</taxon>
        <taxon>Bacilli</taxon>
        <taxon>Bacillales</taxon>
        <taxon>Bacillaceae</taxon>
        <taxon>Bacillus</taxon>
        <taxon>Bacillus cereus group</taxon>
    </lineage>
</organism>
<feature type="coiled-coil region" evidence="2">
    <location>
        <begin position="431"/>
        <end position="458"/>
    </location>
</feature>
<dbReference type="PANTHER" id="PTHR45916:SF1">
    <property type="entry name" value="STRUCTURAL MAINTENANCE OF CHROMOSOMES PROTEIN 5"/>
    <property type="match status" value="1"/>
</dbReference>
<dbReference type="AlphaFoldDB" id="A0AB34DBX6"/>
<dbReference type="Gene3D" id="3.40.50.300">
    <property type="entry name" value="P-loop containing nucleotide triphosphate hydrolases"/>
    <property type="match status" value="2"/>
</dbReference>